<keyword evidence="8" id="KW-0832">Ubl conjugation</keyword>
<feature type="domain" description="BRCT" evidence="16">
    <location>
        <begin position="325"/>
        <end position="412"/>
    </location>
</feature>
<accession>A0A914AMR0</accession>
<dbReference type="GO" id="GO:0005634">
    <property type="term" value="C:nucleus"/>
    <property type="evidence" value="ECO:0007669"/>
    <property type="project" value="UniProtKB-SubCell"/>
</dbReference>
<dbReference type="GeneID" id="119735614"/>
<dbReference type="InterPro" id="IPR036420">
    <property type="entry name" value="BRCT_dom_sf"/>
</dbReference>
<dbReference type="PANTHER" id="PTHR11370:SF5">
    <property type="entry name" value="DNA REPAIR PROTEIN XRCC1"/>
    <property type="match status" value="1"/>
</dbReference>
<dbReference type="PROSITE" id="PS50172">
    <property type="entry name" value="BRCT"/>
    <property type="match status" value="2"/>
</dbReference>
<evidence type="ECO:0000256" key="1">
    <source>
        <dbReference type="ARBA" id="ARBA00004123"/>
    </source>
</evidence>
<dbReference type="RefSeq" id="XP_038065315.1">
    <property type="nucleotide sequence ID" value="XM_038209387.1"/>
</dbReference>
<protein>
    <recommendedName>
        <fullName evidence="13">DNA repair protein XRCC1</fullName>
    </recommendedName>
    <alternativeName>
        <fullName evidence="14">X-ray repair cross-complementing protein 1</fullName>
    </alternativeName>
</protein>
<dbReference type="InterPro" id="IPR001357">
    <property type="entry name" value="BRCT_dom"/>
</dbReference>
<keyword evidence="5" id="KW-0597">Phosphoprotein</keyword>
<evidence type="ECO:0000313" key="18">
    <source>
        <dbReference type="Proteomes" id="UP000887568"/>
    </source>
</evidence>
<evidence type="ECO:0000256" key="3">
    <source>
        <dbReference type="ARBA" id="ARBA00022454"/>
    </source>
</evidence>
<evidence type="ECO:0000256" key="10">
    <source>
        <dbReference type="ARBA" id="ARBA00023242"/>
    </source>
</evidence>
<feature type="compositionally biased region" description="Basic and acidic residues" evidence="15">
    <location>
        <begin position="312"/>
        <end position="327"/>
    </location>
</feature>
<feature type="compositionally biased region" description="Polar residues" evidence="15">
    <location>
        <begin position="476"/>
        <end position="492"/>
    </location>
</feature>
<keyword evidence="9" id="KW-0234">DNA repair</keyword>
<dbReference type="GO" id="GO:0005694">
    <property type="term" value="C:chromosome"/>
    <property type="evidence" value="ECO:0007669"/>
    <property type="project" value="UniProtKB-SubCell"/>
</dbReference>
<reference evidence="17" key="1">
    <citation type="submission" date="2022-11" db="UniProtKB">
        <authorList>
            <consortium name="EnsemblMetazoa"/>
        </authorList>
    </citation>
    <scope>IDENTIFICATION</scope>
</reference>
<feature type="compositionally biased region" description="Low complexity" evidence="15">
    <location>
        <begin position="224"/>
        <end position="239"/>
    </location>
</feature>
<dbReference type="Gene3D" id="3.40.50.10190">
    <property type="entry name" value="BRCT domain"/>
    <property type="match status" value="2"/>
</dbReference>
<comment type="subunit">
    <text evidence="12">Homodimer. Interacts with polynucleotide kinase (PNK), DNA polymerase-beta (POLB) and DNA ligase III (LIG3). Interacts with APTX and APLF. Interacts with APEX1; the interaction is induced by SIRT1 and increases with the acetylated form of APEX1. Interacts with (poly-ADP-ribosylated) PARP1.</text>
</comment>
<dbReference type="GO" id="GO:0000012">
    <property type="term" value="P:single strand break repair"/>
    <property type="evidence" value="ECO:0007669"/>
    <property type="project" value="InterPro"/>
</dbReference>
<dbReference type="EnsemblMetazoa" id="XM_038209387.1">
    <property type="protein sequence ID" value="XP_038065315.1"/>
    <property type="gene ID" value="LOC119735614"/>
</dbReference>
<feature type="compositionally biased region" description="Polar residues" evidence="15">
    <location>
        <begin position="240"/>
        <end position="258"/>
    </location>
</feature>
<dbReference type="InterPro" id="IPR045080">
    <property type="entry name" value="BRCT_XRCC1_rpt1"/>
</dbReference>
<dbReference type="Pfam" id="PF16589">
    <property type="entry name" value="BRCT_2"/>
    <property type="match status" value="1"/>
</dbReference>
<feature type="domain" description="BRCT" evidence="16">
    <location>
        <begin position="585"/>
        <end position="676"/>
    </location>
</feature>
<dbReference type="InterPro" id="IPR008979">
    <property type="entry name" value="Galactose-bd-like_sf"/>
</dbReference>
<evidence type="ECO:0000256" key="9">
    <source>
        <dbReference type="ARBA" id="ARBA00023204"/>
    </source>
</evidence>
<dbReference type="Pfam" id="PF00533">
    <property type="entry name" value="BRCT"/>
    <property type="match status" value="1"/>
</dbReference>
<keyword evidence="6" id="KW-0677">Repeat</keyword>
<evidence type="ECO:0000313" key="17">
    <source>
        <dbReference type="EnsemblMetazoa" id="XP_038065315.1"/>
    </source>
</evidence>
<dbReference type="SUPFAM" id="SSF52113">
    <property type="entry name" value="BRCT domain"/>
    <property type="match status" value="2"/>
</dbReference>
<dbReference type="CDD" id="cd17707">
    <property type="entry name" value="BRCT_XRCC1_rpt2"/>
    <property type="match status" value="1"/>
</dbReference>
<keyword evidence="18" id="KW-1185">Reference proteome</keyword>
<dbReference type="AlphaFoldDB" id="A0A914AMR0"/>
<comment type="subcellular location">
    <subcellularLocation>
        <location evidence="2">Chromosome</location>
    </subcellularLocation>
    <subcellularLocation>
        <location evidence="1">Nucleus</location>
    </subcellularLocation>
</comment>
<evidence type="ECO:0000259" key="16">
    <source>
        <dbReference type="PROSITE" id="PS50172"/>
    </source>
</evidence>
<dbReference type="SUPFAM" id="SSF49785">
    <property type="entry name" value="Galactose-binding domain-like"/>
    <property type="match status" value="1"/>
</dbReference>
<keyword evidence="7" id="KW-0227">DNA damage</keyword>
<dbReference type="FunFam" id="3.40.50.10190:FF:000008">
    <property type="entry name" value="X-ray repair cross complementing 1"/>
    <property type="match status" value="1"/>
</dbReference>
<organism evidence="17 18">
    <name type="scientific">Patiria miniata</name>
    <name type="common">Bat star</name>
    <name type="synonym">Asterina miniata</name>
    <dbReference type="NCBI Taxonomy" id="46514"/>
    <lineage>
        <taxon>Eukaryota</taxon>
        <taxon>Metazoa</taxon>
        <taxon>Echinodermata</taxon>
        <taxon>Eleutherozoa</taxon>
        <taxon>Asterozoa</taxon>
        <taxon>Asteroidea</taxon>
        <taxon>Valvatacea</taxon>
        <taxon>Valvatida</taxon>
        <taxon>Asterinidae</taxon>
        <taxon>Patiria</taxon>
    </lineage>
</organism>
<dbReference type="GO" id="GO:0003684">
    <property type="term" value="F:damaged DNA binding"/>
    <property type="evidence" value="ECO:0007669"/>
    <property type="project" value="InterPro"/>
</dbReference>
<dbReference type="GO" id="GO:0006284">
    <property type="term" value="P:base-excision repair"/>
    <property type="evidence" value="ECO:0007669"/>
    <property type="project" value="InterPro"/>
</dbReference>
<feature type="compositionally biased region" description="Low complexity" evidence="15">
    <location>
        <begin position="452"/>
        <end position="462"/>
    </location>
</feature>
<dbReference type="OrthoDB" id="25840at2759"/>
<evidence type="ECO:0000256" key="13">
    <source>
        <dbReference type="ARBA" id="ARBA00068212"/>
    </source>
</evidence>
<dbReference type="FunFam" id="3.40.50.10190:FF:000012">
    <property type="entry name" value="X-ray repair cross complementing 1"/>
    <property type="match status" value="1"/>
</dbReference>
<dbReference type="Pfam" id="PF01834">
    <property type="entry name" value="XRCC1_N"/>
    <property type="match status" value="1"/>
</dbReference>
<feature type="compositionally biased region" description="Acidic residues" evidence="15">
    <location>
        <begin position="502"/>
        <end position="512"/>
    </location>
</feature>
<comment type="function">
    <text evidence="11">Scaffold protein involved in DNA single-strand break repair by mediating the assembly of DNA break repair protein complexes. Negatively regulates ADP-ribosyltransferase activity of PARP1 during base-excision repair in order to prevent excessive PARP1 activity. Recognizes and binds poly-ADP-ribose chains: specifically binds auto-poly-ADP-ribosylated PARP1, limiting its activity.</text>
</comment>
<evidence type="ECO:0000256" key="5">
    <source>
        <dbReference type="ARBA" id="ARBA00022553"/>
    </source>
</evidence>
<dbReference type="CDD" id="cd17725">
    <property type="entry name" value="BRCT_XRCC1_rpt1"/>
    <property type="match status" value="1"/>
</dbReference>
<evidence type="ECO:0000256" key="14">
    <source>
        <dbReference type="ARBA" id="ARBA00079580"/>
    </source>
</evidence>
<dbReference type="OMA" id="PEWIYAI"/>
<evidence type="ECO:0000256" key="7">
    <source>
        <dbReference type="ARBA" id="ARBA00022763"/>
    </source>
</evidence>
<evidence type="ECO:0000256" key="12">
    <source>
        <dbReference type="ARBA" id="ARBA00064453"/>
    </source>
</evidence>
<keyword evidence="3" id="KW-0158">Chromosome</keyword>
<dbReference type="PANTHER" id="PTHR11370">
    <property type="entry name" value="DNA-REPAIR PROTEIN XRCC1"/>
    <property type="match status" value="1"/>
</dbReference>
<feature type="region of interest" description="Disordered" evidence="15">
    <location>
        <begin position="414"/>
        <end position="580"/>
    </location>
</feature>
<dbReference type="InterPro" id="IPR002706">
    <property type="entry name" value="Xrcc1_N"/>
</dbReference>
<feature type="region of interest" description="Disordered" evidence="15">
    <location>
        <begin position="224"/>
        <end position="327"/>
    </location>
</feature>
<dbReference type="Gene3D" id="2.60.120.260">
    <property type="entry name" value="Galactose-binding domain-like"/>
    <property type="match status" value="1"/>
</dbReference>
<dbReference type="Proteomes" id="UP000887568">
    <property type="component" value="Unplaced"/>
</dbReference>
<evidence type="ECO:0000256" key="6">
    <source>
        <dbReference type="ARBA" id="ARBA00022737"/>
    </source>
</evidence>
<dbReference type="GO" id="GO:0006303">
    <property type="term" value="P:double-strand break repair via nonhomologous end joining"/>
    <property type="evidence" value="ECO:0007669"/>
    <property type="project" value="InterPro"/>
</dbReference>
<feature type="compositionally biased region" description="Basic and acidic residues" evidence="15">
    <location>
        <begin position="274"/>
        <end position="305"/>
    </location>
</feature>
<keyword evidence="4" id="KW-1017">Isopeptide bond</keyword>
<sequence length="679" mass="74970">MPVIKLQHVVSCSSEDTTHKADNLLKPESYRKWKCAENAERHTSVILQFEKASQIHSIDVGNESSAFVEILVGHSTSTALDDYQVVLVTSSFMSPMDSKNGINTNRVRMFGPDKLSKAVADKKWDRAKIVCSQPFNKFLSYGLSFVKFHAPPTEEETSSGQHGQQSQQTTSKLGMFKLKEDTKASSISPGSFFKSRSSIKADPAPLTGAAAVRAAATVAAASLTSSVTTSQATTASTASNQTQPRAPKTTPSTTTPRQSDTRSDTPQKTTQKRRLSDEDAAPSKRADSKVAAGRRNDADKEEGRSKAPPPKKSREEAPRKPKSKPFERLMEGVTFVLSGFQNPLRGDLREKAMEMGAKYRPDWGPGCTHLICAFANTPKFNQVKNKGKIVTKGWILDSYKKKSLHPWRRYSMVTESDDDDSSYEEESETDEEDDWEPPRRKKPSPQKATPSKAMPKNATPKKATPKKATPKDAGDGNNSDQGTSEAAQTTKPSKPDVKGDDDCSTTDIDSDTENVVRRAAASKRHDDVSSGGDTEDELRRIREKGATNAKAAAKDNYDSSTDEETYIPTSSKPEGATPSLNDIPDLPDFFADKIFFLYGKFDAEERRQISRLIVTFEGTLEDYMTDEVSYVITNSQWDANFDKALSDHPGLSFVRPKWIYVCSEKSKMVPYQPYIVVPS</sequence>
<evidence type="ECO:0000256" key="8">
    <source>
        <dbReference type="ARBA" id="ARBA00022843"/>
    </source>
</evidence>
<evidence type="ECO:0000256" key="15">
    <source>
        <dbReference type="SAM" id="MobiDB-lite"/>
    </source>
</evidence>
<dbReference type="FunFam" id="2.60.120.260:FF:000025">
    <property type="entry name" value="DNA repair protein XRCC1 isoform X1"/>
    <property type="match status" value="1"/>
</dbReference>
<evidence type="ECO:0000256" key="11">
    <source>
        <dbReference type="ARBA" id="ARBA00055460"/>
    </source>
</evidence>
<evidence type="ECO:0000256" key="4">
    <source>
        <dbReference type="ARBA" id="ARBA00022499"/>
    </source>
</evidence>
<keyword evidence="10" id="KW-0539">Nucleus</keyword>
<proteinExistence type="predicted"/>
<evidence type="ECO:0000256" key="2">
    <source>
        <dbReference type="ARBA" id="ARBA00004286"/>
    </source>
</evidence>
<name>A0A914AMR0_PATMI</name>
<dbReference type="SMART" id="SM00292">
    <property type="entry name" value="BRCT"/>
    <property type="match status" value="2"/>
</dbReference>
<feature type="compositionally biased region" description="Acidic residues" evidence="15">
    <location>
        <begin position="415"/>
        <end position="435"/>
    </location>
</feature>